<keyword evidence="2" id="KW-1133">Transmembrane helix</keyword>
<name>A0A1H6FHH6_THEAL</name>
<gene>
    <name evidence="4" type="ORF">SAMN02745716_0125</name>
</gene>
<dbReference type="STRING" id="29539.SAMN02745716_0125"/>
<dbReference type="AlphaFoldDB" id="A0A1H6FHH6"/>
<feature type="signal peptide" evidence="3">
    <location>
        <begin position="1"/>
        <end position="19"/>
    </location>
</feature>
<feature type="chain" id="PRO_5038726472" description="HEAT repeat domain-containing protein" evidence="3">
    <location>
        <begin position="20"/>
        <end position="183"/>
    </location>
</feature>
<evidence type="ECO:0000256" key="3">
    <source>
        <dbReference type="SAM" id="SignalP"/>
    </source>
</evidence>
<accession>A0A1H6FHH6</accession>
<evidence type="ECO:0008006" key="6">
    <source>
        <dbReference type="Google" id="ProtNLM"/>
    </source>
</evidence>
<feature type="region of interest" description="Disordered" evidence="1">
    <location>
        <begin position="17"/>
        <end position="41"/>
    </location>
</feature>
<evidence type="ECO:0000313" key="5">
    <source>
        <dbReference type="Proteomes" id="UP000222056"/>
    </source>
</evidence>
<feature type="transmembrane region" description="Helical" evidence="2">
    <location>
        <begin position="46"/>
        <end position="70"/>
    </location>
</feature>
<keyword evidence="2" id="KW-0812">Transmembrane</keyword>
<keyword evidence="3" id="KW-0732">Signal</keyword>
<organism evidence="4 5">
    <name type="scientific">Thermoleophilum album</name>
    <dbReference type="NCBI Taxonomy" id="29539"/>
    <lineage>
        <taxon>Bacteria</taxon>
        <taxon>Bacillati</taxon>
        <taxon>Actinomycetota</taxon>
        <taxon>Thermoleophilia</taxon>
        <taxon>Thermoleophilales</taxon>
        <taxon>Thermoleophilaceae</taxon>
        <taxon>Thermoleophilum</taxon>
    </lineage>
</organism>
<evidence type="ECO:0000256" key="2">
    <source>
        <dbReference type="SAM" id="Phobius"/>
    </source>
</evidence>
<reference evidence="5" key="1">
    <citation type="submission" date="2016-10" db="EMBL/GenBank/DDBJ databases">
        <authorList>
            <person name="Varghese N."/>
            <person name="Submissions S."/>
        </authorList>
    </citation>
    <scope>NUCLEOTIDE SEQUENCE [LARGE SCALE GENOMIC DNA]</scope>
    <source>
        <strain evidence="5">ATCC 35263</strain>
    </source>
</reference>
<evidence type="ECO:0000256" key="1">
    <source>
        <dbReference type="SAM" id="MobiDB-lite"/>
    </source>
</evidence>
<dbReference type="Proteomes" id="UP000222056">
    <property type="component" value="Unassembled WGS sequence"/>
</dbReference>
<dbReference type="EMBL" id="FNWJ01000001">
    <property type="protein sequence ID" value="SEH10276.1"/>
    <property type="molecule type" value="Genomic_DNA"/>
</dbReference>
<keyword evidence="2" id="KW-0472">Membrane</keyword>
<sequence>MTFPGLGEALRLAAMPSSAAPTALDRDPCGPSASDGRPQPRCGPSLAVRALAVAVALGVAGALGGGLIGVRDERSAEATVNAISRGQAPATAASLRRASADARTASRLLLDRSPEITRAVLAVLERRPRTAYRLLDAVVRDEPYNVEALVALVFVARGVAPRRVPELMRALRRADPYAWRTLR</sequence>
<protein>
    <recommendedName>
        <fullName evidence="6">HEAT repeat domain-containing protein</fullName>
    </recommendedName>
</protein>
<proteinExistence type="predicted"/>
<keyword evidence="5" id="KW-1185">Reference proteome</keyword>
<evidence type="ECO:0000313" key="4">
    <source>
        <dbReference type="EMBL" id="SEH10276.1"/>
    </source>
</evidence>